<dbReference type="GO" id="GO:0009570">
    <property type="term" value="C:chloroplast stroma"/>
    <property type="evidence" value="ECO:0007669"/>
    <property type="project" value="TreeGrafter"/>
</dbReference>
<dbReference type="Pfam" id="PF01138">
    <property type="entry name" value="RNase_PH"/>
    <property type="match status" value="1"/>
</dbReference>
<gene>
    <name evidence="3" type="ORF">Tci_593555</name>
</gene>
<keyword evidence="1" id="KW-0694">RNA-binding</keyword>
<dbReference type="InterPro" id="IPR012162">
    <property type="entry name" value="PNPase"/>
</dbReference>
<comment type="caution">
    <text evidence="3">The sequence shown here is derived from an EMBL/GenBank/DDBJ whole genome shotgun (WGS) entry which is preliminary data.</text>
</comment>
<dbReference type="AlphaFoldDB" id="A0A699JAT9"/>
<accession>A0A699JAT9</accession>
<evidence type="ECO:0000259" key="2">
    <source>
        <dbReference type="Pfam" id="PF01138"/>
    </source>
</evidence>
<dbReference type="GO" id="GO:0003723">
    <property type="term" value="F:RNA binding"/>
    <property type="evidence" value="ECO:0007669"/>
    <property type="project" value="UniProtKB-KW"/>
</dbReference>
<dbReference type="GO" id="GO:0000965">
    <property type="term" value="P:mitochondrial RNA 3'-end processing"/>
    <property type="evidence" value="ECO:0007669"/>
    <property type="project" value="TreeGrafter"/>
</dbReference>
<dbReference type="GO" id="GO:0000175">
    <property type="term" value="F:3'-5'-RNA exonuclease activity"/>
    <property type="evidence" value="ECO:0007669"/>
    <property type="project" value="TreeGrafter"/>
</dbReference>
<dbReference type="EMBL" id="BKCJ010387040">
    <property type="protein sequence ID" value="GFA21583.1"/>
    <property type="molecule type" value="Genomic_DNA"/>
</dbReference>
<feature type="non-terminal residue" evidence="3">
    <location>
        <position position="1"/>
    </location>
</feature>
<dbReference type="PANTHER" id="PTHR11252:SF0">
    <property type="entry name" value="POLYRIBONUCLEOTIDE NUCLEOTIDYLTRANSFERASE 1, MITOCHONDRIAL"/>
    <property type="match status" value="1"/>
</dbReference>
<dbReference type="InterPro" id="IPR020568">
    <property type="entry name" value="Ribosomal_Su5_D2-typ_SF"/>
</dbReference>
<feature type="domain" description="Exoribonuclease phosphorolytic" evidence="2">
    <location>
        <begin position="14"/>
        <end position="129"/>
    </location>
</feature>
<protein>
    <recommendedName>
        <fullName evidence="2">Exoribonuclease phosphorolytic domain-containing protein</fullName>
    </recommendedName>
</protein>
<sequence>GGKRNDGRTSEEIHVIDSECGLLSEAHGSALFTRGETQSLAVVTLGDKKLTKIRQPCGCRRSEKVLSLVSFSPSCVGEVRRLEAPSRREIGHGTLAERALEPVLPYEEEFSYTIHVESTITESNGSSRDGTPLILSDITDSEDASGDMDFKVFTLMVYRCFTTKTNDKREDIVEGYRDMNTPELQRPNKAPLNL</sequence>
<evidence type="ECO:0000313" key="3">
    <source>
        <dbReference type="EMBL" id="GFA21583.1"/>
    </source>
</evidence>
<dbReference type="SUPFAM" id="SSF54211">
    <property type="entry name" value="Ribosomal protein S5 domain 2-like"/>
    <property type="match status" value="1"/>
</dbReference>
<dbReference type="GO" id="GO:0000958">
    <property type="term" value="P:mitochondrial mRNA catabolic process"/>
    <property type="evidence" value="ECO:0007669"/>
    <property type="project" value="TreeGrafter"/>
</dbReference>
<dbReference type="GO" id="GO:0005739">
    <property type="term" value="C:mitochondrion"/>
    <property type="evidence" value="ECO:0007669"/>
    <property type="project" value="TreeGrafter"/>
</dbReference>
<dbReference type="GO" id="GO:0005829">
    <property type="term" value="C:cytosol"/>
    <property type="evidence" value="ECO:0007669"/>
    <property type="project" value="TreeGrafter"/>
</dbReference>
<dbReference type="InterPro" id="IPR001247">
    <property type="entry name" value="ExoRNase_PH_dom1"/>
</dbReference>
<proteinExistence type="predicted"/>
<organism evidence="3">
    <name type="scientific">Tanacetum cinerariifolium</name>
    <name type="common">Dalmatian daisy</name>
    <name type="synonym">Chrysanthemum cinerariifolium</name>
    <dbReference type="NCBI Taxonomy" id="118510"/>
    <lineage>
        <taxon>Eukaryota</taxon>
        <taxon>Viridiplantae</taxon>
        <taxon>Streptophyta</taxon>
        <taxon>Embryophyta</taxon>
        <taxon>Tracheophyta</taxon>
        <taxon>Spermatophyta</taxon>
        <taxon>Magnoliopsida</taxon>
        <taxon>eudicotyledons</taxon>
        <taxon>Gunneridae</taxon>
        <taxon>Pentapetalae</taxon>
        <taxon>asterids</taxon>
        <taxon>campanulids</taxon>
        <taxon>Asterales</taxon>
        <taxon>Asteraceae</taxon>
        <taxon>Asteroideae</taxon>
        <taxon>Anthemideae</taxon>
        <taxon>Anthemidinae</taxon>
        <taxon>Tanacetum</taxon>
    </lineage>
</organism>
<dbReference type="GO" id="GO:0004654">
    <property type="term" value="F:polyribonucleotide nucleotidyltransferase activity"/>
    <property type="evidence" value="ECO:0007669"/>
    <property type="project" value="InterPro"/>
</dbReference>
<dbReference type="PANTHER" id="PTHR11252">
    <property type="entry name" value="POLYRIBONUCLEOTIDE NUCLEOTIDYLTRANSFERASE"/>
    <property type="match status" value="1"/>
</dbReference>
<reference evidence="3" key="1">
    <citation type="journal article" date="2019" name="Sci. Rep.">
        <title>Draft genome of Tanacetum cinerariifolium, the natural source of mosquito coil.</title>
        <authorList>
            <person name="Yamashiro T."/>
            <person name="Shiraishi A."/>
            <person name="Satake H."/>
            <person name="Nakayama K."/>
        </authorList>
    </citation>
    <scope>NUCLEOTIDE SEQUENCE</scope>
</reference>
<dbReference type="Gene3D" id="3.30.230.70">
    <property type="entry name" value="GHMP Kinase, N-terminal domain"/>
    <property type="match status" value="1"/>
</dbReference>
<dbReference type="InterPro" id="IPR027408">
    <property type="entry name" value="PNPase/RNase_PH_dom_sf"/>
</dbReference>
<name>A0A699JAT9_TANCI</name>
<evidence type="ECO:0000256" key="1">
    <source>
        <dbReference type="ARBA" id="ARBA00022884"/>
    </source>
</evidence>